<dbReference type="Pfam" id="PF13649">
    <property type="entry name" value="Methyltransf_25"/>
    <property type="match status" value="1"/>
</dbReference>
<dbReference type="PANTHER" id="PTHR12176:SF78">
    <property type="entry name" value="EEF1A LYSINE AND N-TERMINAL METHYLTRANSFERASE"/>
    <property type="match status" value="1"/>
</dbReference>
<evidence type="ECO:0000256" key="3">
    <source>
        <dbReference type="ARBA" id="ARBA00022679"/>
    </source>
</evidence>
<feature type="region of interest" description="Disordered" evidence="6">
    <location>
        <begin position="35"/>
        <end position="61"/>
    </location>
</feature>
<evidence type="ECO:0000313" key="9">
    <source>
        <dbReference type="Proteomes" id="UP000688137"/>
    </source>
</evidence>
<evidence type="ECO:0000256" key="1">
    <source>
        <dbReference type="ARBA" id="ARBA00008361"/>
    </source>
</evidence>
<keyword evidence="2" id="KW-0489">Methyltransferase</keyword>
<reference evidence="8" key="1">
    <citation type="submission" date="2021-01" db="EMBL/GenBank/DDBJ databases">
        <authorList>
            <consortium name="Genoscope - CEA"/>
            <person name="William W."/>
        </authorList>
    </citation>
    <scope>NUCLEOTIDE SEQUENCE</scope>
</reference>
<feature type="coiled-coil region" evidence="5">
    <location>
        <begin position="295"/>
        <end position="330"/>
    </location>
</feature>
<dbReference type="GO" id="GO:0008168">
    <property type="term" value="F:methyltransferase activity"/>
    <property type="evidence" value="ECO:0007669"/>
    <property type="project" value="UniProtKB-KW"/>
</dbReference>
<evidence type="ECO:0000256" key="4">
    <source>
        <dbReference type="ARBA" id="ARBA00023268"/>
    </source>
</evidence>
<sequence>MDSNYDNIEISEQKKQFLKAFLRVWKLKKDQELQQKEQQQEQTEEQIQEIQQEQAQPKSQVFSREEYAKDQFWEDRYKEHKGRFDWYVEWPQLKFYLEQTKFKITKESSILMVGCGNSALSEQMYKDGYHNIVSIDISTTIIDRMQDSAIKQNMKLQYMVMDATSMSFQDKQFDIAFDKGTLDALSCGDDTKNILLLQEMNRVAKQLLFVSHSSHQKRINIMEQVFENRNVYETKIKLSGQAELINIIRTRLKDKPLSYVLKDKESLVQCINEYKQSQKQQKQQQQDEINEYIIIKRVQQQQLDEQQQQQQQQQQQIDQQIDQLNLQESQDILQQDNNHNFIDNNNQHSTNEDNLINYDPRRQSHCYLYKIL</sequence>
<evidence type="ECO:0000313" key="8">
    <source>
        <dbReference type="EMBL" id="CAD8072237.1"/>
    </source>
</evidence>
<evidence type="ECO:0000259" key="7">
    <source>
        <dbReference type="Pfam" id="PF13649"/>
    </source>
</evidence>
<dbReference type="PANTHER" id="PTHR12176">
    <property type="entry name" value="SAM-DEPENDENT METHYLTRANSFERASE SUPERFAMILY PROTEIN"/>
    <property type="match status" value="1"/>
</dbReference>
<dbReference type="Proteomes" id="UP000688137">
    <property type="component" value="Unassembled WGS sequence"/>
</dbReference>
<dbReference type="AlphaFoldDB" id="A0A8S1LXK7"/>
<evidence type="ECO:0000256" key="5">
    <source>
        <dbReference type="SAM" id="Coils"/>
    </source>
</evidence>
<gene>
    <name evidence="8" type="ORF">PPRIM_AZ9-3.1.T0490022</name>
</gene>
<evidence type="ECO:0000256" key="6">
    <source>
        <dbReference type="SAM" id="MobiDB-lite"/>
    </source>
</evidence>
<dbReference type="EMBL" id="CAJJDM010000049">
    <property type="protein sequence ID" value="CAD8072237.1"/>
    <property type="molecule type" value="Genomic_DNA"/>
</dbReference>
<comment type="similarity">
    <text evidence="1">Belongs to the methyltransferase superfamily.</text>
</comment>
<keyword evidence="4" id="KW-0511">Multifunctional enzyme</keyword>
<keyword evidence="5" id="KW-0175">Coiled coil</keyword>
<keyword evidence="3" id="KW-0808">Transferase</keyword>
<dbReference type="InterPro" id="IPR041698">
    <property type="entry name" value="Methyltransf_25"/>
</dbReference>
<protein>
    <recommendedName>
        <fullName evidence="7">Methyltransferase domain-containing protein</fullName>
    </recommendedName>
</protein>
<organism evidence="8 9">
    <name type="scientific">Paramecium primaurelia</name>
    <dbReference type="NCBI Taxonomy" id="5886"/>
    <lineage>
        <taxon>Eukaryota</taxon>
        <taxon>Sar</taxon>
        <taxon>Alveolata</taxon>
        <taxon>Ciliophora</taxon>
        <taxon>Intramacronucleata</taxon>
        <taxon>Oligohymenophorea</taxon>
        <taxon>Peniculida</taxon>
        <taxon>Parameciidae</taxon>
        <taxon>Paramecium</taxon>
    </lineage>
</organism>
<proteinExistence type="inferred from homology"/>
<keyword evidence="9" id="KW-1185">Reference proteome</keyword>
<evidence type="ECO:0000256" key="2">
    <source>
        <dbReference type="ARBA" id="ARBA00022603"/>
    </source>
</evidence>
<feature type="domain" description="Methyltransferase" evidence="7">
    <location>
        <begin position="110"/>
        <end position="205"/>
    </location>
</feature>
<dbReference type="InterPro" id="IPR051419">
    <property type="entry name" value="Lys/N-term_MeTrsfase_sf"/>
</dbReference>
<accession>A0A8S1LXK7</accession>
<comment type="caution">
    <text evidence="8">The sequence shown here is derived from an EMBL/GenBank/DDBJ whole genome shotgun (WGS) entry which is preliminary data.</text>
</comment>
<dbReference type="GO" id="GO:0032259">
    <property type="term" value="P:methylation"/>
    <property type="evidence" value="ECO:0007669"/>
    <property type="project" value="UniProtKB-KW"/>
</dbReference>
<name>A0A8S1LXK7_PARPR</name>